<evidence type="ECO:0000313" key="2">
    <source>
        <dbReference type="Proteomes" id="UP000017170"/>
    </source>
</evidence>
<name>U6SQU0_9BACI</name>
<evidence type="ECO:0000313" key="1">
    <source>
        <dbReference type="EMBL" id="ERN53968.1"/>
    </source>
</evidence>
<comment type="caution">
    <text evidence="1">The sequence shown here is derived from an EMBL/GenBank/DDBJ whole genome shotgun (WGS) entry which is preliminary data.</text>
</comment>
<dbReference type="AlphaFoldDB" id="U6SQU0"/>
<reference evidence="1 2" key="1">
    <citation type="journal article" date="2013" name="Genome Announc.">
        <title>Genome Sequence of the Extreme Obligate Alkaliphile Bacillus marmarensis Strain DSM 21297.</title>
        <authorList>
            <person name="Wernick D.G."/>
            <person name="Choi K.Y."/>
            <person name="Tat C.A."/>
            <person name="Lafontaine Rivera J.G."/>
            <person name="Liao J.C."/>
        </authorList>
    </citation>
    <scope>NUCLEOTIDE SEQUENCE [LARGE SCALE GENOMIC DNA]</scope>
    <source>
        <strain evidence="1 2">DSM 21297</strain>
    </source>
</reference>
<dbReference type="Proteomes" id="UP000017170">
    <property type="component" value="Unassembled WGS sequence"/>
</dbReference>
<dbReference type="RefSeq" id="WP_022627551.1">
    <property type="nucleotide sequence ID" value="NZ_ATAE01000011.1"/>
</dbReference>
<gene>
    <name evidence="1" type="ORF">A33I_09190</name>
</gene>
<dbReference type="EMBL" id="ATAE01000011">
    <property type="protein sequence ID" value="ERN53968.1"/>
    <property type="molecule type" value="Genomic_DNA"/>
</dbReference>
<proteinExistence type="predicted"/>
<accession>U6SQU0</accession>
<keyword evidence="2" id="KW-1185">Reference proteome</keyword>
<dbReference type="PATRIC" id="fig|1188261.3.peg.1224"/>
<protein>
    <submittedName>
        <fullName evidence="1">Uncharacterized protein</fullName>
    </submittedName>
</protein>
<sequence length="158" mass="18599">MTQYIYIASPMRLPSGSYGSNPISADQPNVYKNELDFTHLYFENNYDSSSKQRFSYSPHFTYKHQVAAFSNHIPLPYQLKGTAEQDKCLSILYTYLEEAIQQCGVVEYFTSLNGEEDLPLLKKRTIHWPDVKKPYDLVIDDREFWEITLWNANWLEHT</sequence>
<organism evidence="1 2">
    <name type="scientific">Alkalihalophilus marmarensis DSM 21297</name>
    <dbReference type="NCBI Taxonomy" id="1188261"/>
    <lineage>
        <taxon>Bacteria</taxon>
        <taxon>Bacillati</taxon>
        <taxon>Bacillota</taxon>
        <taxon>Bacilli</taxon>
        <taxon>Bacillales</taxon>
        <taxon>Bacillaceae</taxon>
        <taxon>Alkalihalophilus</taxon>
    </lineage>
</organism>